<dbReference type="InterPro" id="IPR037294">
    <property type="entry name" value="ABC_BtuC-like"/>
</dbReference>
<evidence type="ECO:0000256" key="3">
    <source>
        <dbReference type="ARBA" id="ARBA00022448"/>
    </source>
</evidence>
<evidence type="ECO:0000256" key="5">
    <source>
        <dbReference type="ARBA" id="ARBA00022692"/>
    </source>
</evidence>
<comment type="subcellular location">
    <subcellularLocation>
        <location evidence="1">Cell membrane</location>
        <topology evidence="1">Multi-pass membrane protein</topology>
    </subcellularLocation>
</comment>
<keyword evidence="5 8" id="KW-0812">Transmembrane</keyword>
<feature type="transmembrane region" description="Helical" evidence="8">
    <location>
        <begin position="108"/>
        <end position="130"/>
    </location>
</feature>
<feature type="transmembrane region" description="Helical" evidence="8">
    <location>
        <begin position="75"/>
        <end position="96"/>
    </location>
</feature>
<keyword evidence="3" id="KW-0813">Transport</keyword>
<feature type="transmembrane region" description="Helical" evidence="8">
    <location>
        <begin position="164"/>
        <end position="184"/>
    </location>
</feature>
<dbReference type="InterPro" id="IPR000522">
    <property type="entry name" value="ABC_transptr_permease_BtuC"/>
</dbReference>
<dbReference type="Proteomes" id="UP001555826">
    <property type="component" value="Unassembled WGS sequence"/>
</dbReference>
<gene>
    <name evidence="9" type="ORF">AB1207_20965</name>
</gene>
<dbReference type="CDD" id="cd06550">
    <property type="entry name" value="TM_ABC_iron-siderophores_like"/>
    <property type="match status" value="1"/>
</dbReference>
<feature type="transmembrane region" description="Helical" evidence="8">
    <location>
        <begin position="291"/>
        <end position="309"/>
    </location>
</feature>
<feature type="transmembrane region" description="Helical" evidence="8">
    <location>
        <begin position="321"/>
        <end position="340"/>
    </location>
</feature>
<keyword evidence="4" id="KW-1003">Cell membrane</keyword>
<reference evidence="9 10" key="1">
    <citation type="submission" date="2024-07" db="EMBL/GenBank/DDBJ databases">
        <authorList>
            <person name="Thanompreechachai J."/>
            <person name="Duangmal K."/>
        </authorList>
    </citation>
    <scope>NUCLEOTIDE SEQUENCE [LARGE SCALE GENOMIC DNA]</scope>
    <source>
        <strain evidence="9 10">KCTC 19886</strain>
    </source>
</reference>
<evidence type="ECO:0000256" key="1">
    <source>
        <dbReference type="ARBA" id="ARBA00004651"/>
    </source>
</evidence>
<evidence type="ECO:0000256" key="2">
    <source>
        <dbReference type="ARBA" id="ARBA00007935"/>
    </source>
</evidence>
<proteinExistence type="inferred from homology"/>
<keyword evidence="6 8" id="KW-1133">Transmembrane helix</keyword>
<accession>A0ABV3PC83</accession>
<dbReference type="PANTHER" id="PTHR30472">
    <property type="entry name" value="FERRIC ENTEROBACTIN TRANSPORT SYSTEM PERMEASE PROTEIN"/>
    <property type="match status" value="1"/>
</dbReference>
<evidence type="ECO:0000256" key="6">
    <source>
        <dbReference type="ARBA" id="ARBA00022989"/>
    </source>
</evidence>
<evidence type="ECO:0000256" key="4">
    <source>
        <dbReference type="ARBA" id="ARBA00022475"/>
    </source>
</evidence>
<dbReference type="EMBL" id="JBFNQN010000016">
    <property type="protein sequence ID" value="MEW9267230.1"/>
    <property type="molecule type" value="Genomic_DNA"/>
</dbReference>
<dbReference type="Gene3D" id="1.10.3470.10">
    <property type="entry name" value="ABC transporter involved in vitamin B12 uptake, BtuC"/>
    <property type="match status" value="1"/>
</dbReference>
<feature type="transmembrane region" description="Helical" evidence="8">
    <location>
        <begin position="212"/>
        <end position="232"/>
    </location>
</feature>
<sequence length="343" mass="33556">MSAPVLAPPPVRPRGRSALRLVVWVVLLVAVLVGCVAAIALGERVLAPADVLAALTGSASPGLEFLVLELRAPRAVTAVLVGAALGASGAVTQSLLRNPLASPDIVGVTAGASCAVVVGLLGVGGLGGAVAAAGPVAAAAVGAAAAAAVVLLLAWKDGITARRVVLVGLGVNAGLGAATSWTLLRADLPDLGQALRWLTGSLNDVDPDRLPTVAAVVGVALVLLAASARTLDVLRLDDVTAAALGVRVGRARVLLLALAVVLAAAATAVAGPVGFVAFAAPQLAQVVFRTAGPPVGGATVVGALAVLLADLVARTAFPQPVPVGLVTAAAGAPLLLWLLVRNR</sequence>
<feature type="transmembrane region" description="Helical" evidence="8">
    <location>
        <begin position="136"/>
        <end position="155"/>
    </location>
</feature>
<feature type="transmembrane region" description="Helical" evidence="8">
    <location>
        <begin position="21"/>
        <end position="42"/>
    </location>
</feature>
<protein>
    <submittedName>
        <fullName evidence="9">Iron ABC transporter permease</fullName>
    </submittedName>
</protein>
<dbReference type="PANTHER" id="PTHR30472:SF24">
    <property type="entry name" value="FERRIC ENTEROBACTIN TRANSPORT SYSTEM PERMEASE PROTEIN FEPG"/>
    <property type="match status" value="1"/>
</dbReference>
<name>A0ABV3PC83_9ACTN</name>
<keyword evidence="10" id="KW-1185">Reference proteome</keyword>
<dbReference type="RefSeq" id="WP_367640484.1">
    <property type="nucleotide sequence ID" value="NZ_JBFNQN010000016.1"/>
</dbReference>
<dbReference type="Pfam" id="PF01032">
    <property type="entry name" value="FecCD"/>
    <property type="match status" value="1"/>
</dbReference>
<evidence type="ECO:0000256" key="7">
    <source>
        <dbReference type="ARBA" id="ARBA00023136"/>
    </source>
</evidence>
<comment type="caution">
    <text evidence="9">The sequence shown here is derived from an EMBL/GenBank/DDBJ whole genome shotgun (WGS) entry which is preliminary data.</text>
</comment>
<evidence type="ECO:0000313" key="10">
    <source>
        <dbReference type="Proteomes" id="UP001555826"/>
    </source>
</evidence>
<organism evidence="9 10">
    <name type="scientific">Kineococcus endophyticus</name>
    <dbReference type="NCBI Taxonomy" id="1181883"/>
    <lineage>
        <taxon>Bacteria</taxon>
        <taxon>Bacillati</taxon>
        <taxon>Actinomycetota</taxon>
        <taxon>Actinomycetes</taxon>
        <taxon>Kineosporiales</taxon>
        <taxon>Kineosporiaceae</taxon>
        <taxon>Kineococcus</taxon>
    </lineage>
</organism>
<evidence type="ECO:0000313" key="9">
    <source>
        <dbReference type="EMBL" id="MEW9267230.1"/>
    </source>
</evidence>
<comment type="similarity">
    <text evidence="2">Belongs to the binding-protein-dependent transport system permease family. FecCD subfamily.</text>
</comment>
<dbReference type="SUPFAM" id="SSF81345">
    <property type="entry name" value="ABC transporter involved in vitamin B12 uptake, BtuC"/>
    <property type="match status" value="1"/>
</dbReference>
<feature type="transmembrane region" description="Helical" evidence="8">
    <location>
        <begin position="253"/>
        <end position="279"/>
    </location>
</feature>
<evidence type="ECO:0000256" key="8">
    <source>
        <dbReference type="SAM" id="Phobius"/>
    </source>
</evidence>
<keyword evidence="7 8" id="KW-0472">Membrane</keyword>